<dbReference type="InterPro" id="IPR001128">
    <property type="entry name" value="Cyt_P450"/>
</dbReference>
<keyword evidence="3" id="KW-0479">Metal-binding</keyword>
<organism evidence="4 5">
    <name type="scientific">Crossiella cryophila</name>
    <dbReference type="NCBI Taxonomy" id="43355"/>
    <lineage>
        <taxon>Bacteria</taxon>
        <taxon>Bacillati</taxon>
        <taxon>Actinomycetota</taxon>
        <taxon>Actinomycetes</taxon>
        <taxon>Pseudonocardiales</taxon>
        <taxon>Pseudonocardiaceae</taxon>
        <taxon>Crossiella</taxon>
    </lineage>
</organism>
<protein>
    <submittedName>
        <fullName evidence="4">Cytochrome P450</fullName>
    </submittedName>
</protein>
<evidence type="ECO:0000313" key="4">
    <source>
        <dbReference type="EMBL" id="MBB4678047.1"/>
    </source>
</evidence>
<comment type="similarity">
    <text evidence="2 3">Belongs to the cytochrome P450 family.</text>
</comment>
<reference evidence="4 5" key="1">
    <citation type="submission" date="2020-08" db="EMBL/GenBank/DDBJ databases">
        <title>Sequencing the genomes of 1000 actinobacteria strains.</title>
        <authorList>
            <person name="Klenk H.-P."/>
        </authorList>
    </citation>
    <scope>NUCLEOTIDE SEQUENCE [LARGE SCALE GENOMIC DNA]</scope>
    <source>
        <strain evidence="4 5">DSM 44230</strain>
    </source>
</reference>
<dbReference type="Pfam" id="PF00067">
    <property type="entry name" value="p450"/>
    <property type="match status" value="1"/>
</dbReference>
<dbReference type="RefSeq" id="WP_185003922.1">
    <property type="nucleotide sequence ID" value="NZ_BAAAUI010000027.1"/>
</dbReference>
<evidence type="ECO:0000313" key="5">
    <source>
        <dbReference type="Proteomes" id="UP000533598"/>
    </source>
</evidence>
<proteinExistence type="inferred from homology"/>
<keyword evidence="3" id="KW-0503">Monooxygenase</keyword>
<dbReference type="PRINTS" id="PR00359">
    <property type="entry name" value="BP450"/>
</dbReference>
<name>A0A7W7CBP5_9PSEU</name>
<dbReference type="InterPro" id="IPR017972">
    <property type="entry name" value="Cyt_P450_CS"/>
</dbReference>
<dbReference type="AlphaFoldDB" id="A0A7W7CBP5"/>
<evidence type="ECO:0000256" key="1">
    <source>
        <dbReference type="ARBA" id="ARBA00001971"/>
    </source>
</evidence>
<dbReference type="GO" id="GO:0016705">
    <property type="term" value="F:oxidoreductase activity, acting on paired donors, with incorporation or reduction of molecular oxygen"/>
    <property type="evidence" value="ECO:0007669"/>
    <property type="project" value="InterPro"/>
</dbReference>
<keyword evidence="3" id="KW-0349">Heme</keyword>
<dbReference type="InterPro" id="IPR050121">
    <property type="entry name" value="Cytochrome_P450_monoxygenase"/>
</dbReference>
<dbReference type="PANTHER" id="PTHR24305">
    <property type="entry name" value="CYTOCHROME P450"/>
    <property type="match status" value="1"/>
</dbReference>
<sequence length="408" mass="45822">MIRHMLAMWRDPYRELQRLHRENGPVTKVGAPLRLTYLLGPEANRFVFANSEMFRWREAFKVLIPVSGETGLIVSDGEPHRRRRRLVQPAFHHRQVQGHAELMRANADAELDTWRPGQVVDVYQAFRTVVRRSTIQALFGPHLAADEPELGRLLQIGLSLVERPPLVQQLSPLARRRAARARAEVAERVRGEIARRGRDTAAGDVLAMLVAARDEDGSTLTETEIVDQVISLIAAGYETTSAAMAWVILELARDPAAWARARTSADYREWAVTEALRLYPPAVISARKPVRAFDFAGQRISADGLVVISPYVTHRLPELYPDPLRFDPDRWDPDRPGFRRPGPPEFLPFGGGVHRCIGASFAMVELTALLDRLVQRAELDPPAGPVRPITLTAMRPRGGLRLRVRSVD</sequence>
<dbReference type="GO" id="GO:0020037">
    <property type="term" value="F:heme binding"/>
    <property type="evidence" value="ECO:0007669"/>
    <property type="project" value="InterPro"/>
</dbReference>
<keyword evidence="5" id="KW-1185">Reference proteome</keyword>
<dbReference type="PROSITE" id="PS00086">
    <property type="entry name" value="CYTOCHROME_P450"/>
    <property type="match status" value="1"/>
</dbReference>
<keyword evidence="3" id="KW-0560">Oxidoreductase</keyword>
<keyword evidence="3" id="KW-0408">Iron</keyword>
<dbReference type="SUPFAM" id="SSF48264">
    <property type="entry name" value="Cytochrome P450"/>
    <property type="match status" value="1"/>
</dbReference>
<dbReference type="Proteomes" id="UP000533598">
    <property type="component" value="Unassembled WGS sequence"/>
</dbReference>
<dbReference type="PRINTS" id="PR00385">
    <property type="entry name" value="P450"/>
</dbReference>
<comment type="caution">
    <text evidence="4">The sequence shown here is derived from an EMBL/GenBank/DDBJ whole genome shotgun (WGS) entry which is preliminary data.</text>
</comment>
<gene>
    <name evidence="4" type="ORF">HNR67_004165</name>
</gene>
<evidence type="ECO:0000256" key="3">
    <source>
        <dbReference type="RuleBase" id="RU000461"/>
    </source>
</evidence>
<dbReference type="PANTHER" id="PTHR24305:SF166">
    <property type="entry name" value="CYTOCHROME P450 12A4, MITOCHONDRIAL-RELATED"/>
    <property type="match status" value="1"/>
</dbReference>
<evidence type="ECO:0000256" key="2">
    <source>
        <dbReference type="ARBA" id="ARBA00010617"/>
    </source>
</evidence>
<dbReference type="Gene3D" id="1.10.630.10">
    <property type="entry name" value="Cytochrome P450"/>
    <property type="match status" value="1"/>
</dbReference>
<dbReference type="EMBL" id="JACHMH010000001">
    <property type="protein sequence ID" value="MBB4678047.1"/>
    <property type="molecule type" value="Genomic_DNA"/>
</dbReference>
<dbReference type="GO" id="GO:0004497">
    <property type="term" value="F:monooxygenase activity"/>
    <property type="evidence" value="ECO:0007669"/>
    <property type="project" value="UniProtKB-KW"/>
</dbReference>
<accession>A0A7W7CBP5</accession>
<dbReference type="InterPro" id="IPR036396">
    <property type="entry name" value="Cyt_P450_sf"/>
</dbReference>
<dbReference type="GO" id="GO:0005506">
    <property type="term" value="F:iron ion binding"/>
    <property type="evidence" value="ECO:0007669"/>
    <property type="project" value="InterPro"/>
</dbReference>
<comment type="cofactor">
    <cofactor evidence="1">
        <name>heme</name>
        <dbReference type="ChEBI" id="CHEBI:30413"/>
    </cofactor>
</comment>
<dbReference type="InterPro" id="IPR002397">
    <property type="entry name" value="Cyt_P450_B"/>
</dbReference>